<accession>A0ACC5ZYL9</accession>
<gene>
    <name evidence="1" type="ORF">M8744_09895</name>
</gene>
<dbReference type="EMBL" id="JAMQGO010000005">
    <property type="protein sequence ID" value="MCM2562454.1"/>
    <property type="molecule type" value="Genomic_DNA"/>
</dbReference>
<evidence type="ECO:0000313" key="1">
    <source>
        <dbReference type="EMBL" id="MCM2562454.1"/>
    </source>
</evidence>
<dbReference type="Proteomes" id="UP001203036">
    <property type="component" value="Unassembled WGS sequence"/>
</dbReference>
<reference evidence="1" key="1">
    <citation type="submission" date="2022-06" db="EMBL/GenBank/DDBJ databases">
        <title>Lutimaribacter sp. EGI FJ00013, a novel bacterium isolated from a salt lake sediment enrichment.</title>
        <authorList>
            <person name="Gao L."/>
            <person name="Fang B.-Z."/>
            <person name="Li W.-J."/>
        </authorList>
    </citation>
    <scope>NUCLEOTIDE SEQUENCE</scope>
    <source>
        <strain evidence="1">EGI FJ00013</strain>
    </source>
</reference>
<protein>
    <submittedName>
        <fullName evidence="1">AraC family transcriptional regulator</fullName>
    </submittedName>
</protein>
<organism evidence="1 2">
    <name type="scientific">Lutimaribacter degradans</name>
    <dbReference type="NCBI Taxonomy" id="2945989"/>
    <lineage>
        <taxon>Bacteria</taxon>
        <taxon>Pseudomonadati</taxon>
        <taxon>Pseudomonadota</taxon>
        <taxon>Alphaproteobacteria</taxon>
        <taxon>Rhodobacterales</taxon>
        <taxon>Roseobacteraceae</taxon>
        <taxon>Lutimaribacter</taxon>
    </lineage>
</organism>
<proteinExistence type="predicted"/>
<name>A0ACC5ZYL9_9RHOB</name>
<keyword evidence="2" id="KW-1185">Reference proteome</keyword>
<sequence length="279" mass="30183">MNLSTAIGSDMEDHASLSAPSIQTLLQYAGGASWRLELLHACDHDLLVWMTRGQGRAIVEGRRRGVGAHNALFIPAGTLHALETGPQSFGLALTLPDGAELGFGRMPRHLRIRDQQAQSDLTALLEAMQRETARDNVLTGQAMRAYGQLVAVWLHRQEITPDADQATAMHRLVAQYCDLLVRHHHTGVSMAELAAMLDVTPTHLSRSCKQACGLTAAEMQSQVTLHAARSLIEQGDAPLSRIAAHLGFGSAAYFSRFVSQQTGSSPSALREARSAHAKK</sequence>
<evidence type="ECO:0000313" key="2">
    <source>
        <dbReference type="Proteomes" id="UP001203036"/>
    </source>
</evidence>
<comment type="caution">
    <text evidence="1">The sequence shown here is derived from an EMBL/GenBank/DDBJ whole genome shotgun (WGS) entry which is preliminary data.</text>
</comment>